<feature type="domain" description="Aldehyde dehydrogenase" evidence="7">
    <location>
        <begin position="28"/>
        <end position="497"/>
    </location>
</feature>
<evidence type="ECO:0000256" key="1">
    <source>
        <dbReference type="ARBA" id="ARBA00009986"/>
    </source>
</evidence>
<dbReference type="GO" id="GO:0006598">
    <property type="term" value="P:polyamine catabolic process"/>
    <property type="evidence" value="ECO:0007669"/>
    <property type="project" value="TreeGrafter"/>
</dbReference>
<sequence length="505" mass="54593">MSDLSIELTAPNGRKYTQPTGLFINNEWVAGSKGNKITSINPTDESEITQVHAAEPEDVDKAVEAARAAFNNPTWRDMAPSERGDLMYKLSQLVVQNKEVLATIETWDNGKPYSVALNEDLAEVSGCLKYYAGYADKVHGQVIDTGPAKLAYTIREPLGVCGQIIPWNYPLGMAAWKLGPALACGNTIVMKAAEQTPLSILVFANLIKEAGFPPGVVNILNGHGKVAGAAIAQHLGIDKVAFTGSTATGREIMKMASVNLKNITLETGGKSPLIVFDDADMDQAVKWSHIGIMSNMGQICTATSRILVQEGIYDNFIEAFKKQVASTSKVGDPFAEETFQGPQVTKAQYEKVLSYIEAGKSEGATLAMGGEAYKNVGEGKGFFVSPTVFTNVKPSMRIFREEVFGPFVVILSFKDEEEALQKANDTTYGLGAAIFTKDIVRAHKLARKIEAGTLWINSRKPGQDSDFRIPFGGVKQSGIGRELGEAGLEAYTNKKAVHVNLGTWL</sequence>
<dbReference type="PANTHER" id="PTHR43720:SF2">
    <property type="entry name" value="2-AMINOMUCONIC SEMIALDEHYDE DEHYDROGENASE"/>
    <property type="match status" value="1"/>
</dbReference>
<dbReference type="PROSITE" id="PS00687">
    <property type="entry name" value="ALDEHYDE_DEHYDR_GLU"/>
    <property type="match status" value="1"/>
</dbReference>
<accession>A0A4U0XMP4</accession>
<dbReference type="EMBL" id="NAJQ01000173">
    <property type="protein sequence ID" value="TKA76105.1"/>
    <property type="molecule type" value="Genomic_DNA"/>
</dbReference>
<evidence type="ECO:0000256" key="6">
    <source>
        <dbReference type="RuleBase" id="RU003345"/>
    </source>
</evidence>
<evidence type="ECO:0000259" key="7">
    <source>
        <dbReference type="Pfam" id="PF00171"/>
    </source>
</evidence>
<dbReference type="EC" id="1.2.1.3" evidence="4"/>
<evidence type="ECO:0000256" key="2">
    <source>
        <dbReference type="ARBA" id="ARBA00023002"/>
    </source>
</evidence>
<dbReference type="InterPro" id="IPR015590">
    <property type="entry name" value="Aldehyde_DH_dom"/>
</dbReference>
<protein>
    <recommendedName>
        <fullName evidence="4">aldehyde dehydrogenase (NAD(+))</fullName>
        <ecNumber evidence="4">1.2.1.3</ecNumber>
    </recommendedName>
</protein>
<comment type="caution">
    <text evidence="8">The sequence shown here is derived from an EMBL/GenBank/DDBJ whole genome shotgun (WGS) entry which is preliminary data.</text>
</comment>
<dbReference type="PANTHER" id="PTHR43720">
    <property type="entry name" value="2-AMINOMUCONIC SEMIALDEHYDE DEHYDROGENASE"/>
    <property type="match status" value="1"/>
</dbReference>
<dbReference type="FunFam" id="3.40.605.10:FF:000026">
    <property type="entry name" value="Aldehyde dehydrogenase, putative"/>
    <property type="match status" value="1"/>
</dbReference>
<dbReference type="Proteomes" id="UP000309340">
    <property type="component" value="Unassembled WGS sequence"/>
</dbReference>
<organism evidence="8 9">
    <name type="scientific">Friedmanniomyces simplex</name>
    <dbReference type="NCBI Taxonomy" id="329884"/>
    <lineage>
        <taxon>Eukaryota</taxon>
        <taxon>Fungi</taxon>
        <taxon>Dikarya</taxon>
        <taxon>Ascomycota</taxon>
        <taxon>Pezizomycotina</taxon>
        <taxon>Dothideomycetes</taxon>
        <taxon>Dothideomycetidae</taxon>
        <taxon>Mycosphaerellales</taxon>
        <taxon>Teratosphaeriaceae</taxon>
        <taxon>Friedmanniomyces</taxon>
    </lineage>
</organism>
<evidence type="ECO:0000313" key="9">
    <source>
        <dbReference type="Proteomes" id="UP000309340"/>
    </source>
</evidence>
<feature type="active site" evidence="5">
    <location>
        <position position="266"/>
    </location>
</feature>
<gene>
    <name evidence="8" type="ORF">B0A55_04425</name>
</gene>
<dbReference type="GO" id="GO:0004029">
    <property type="term" value="F:aldehyde dehydrogenase (NAD+) activity"/>
    <property type="evidence" value="ECO:0007669"/>
    <property type="project" value="UniProtKB-EC"/>
</dbReference>
<dbReference type="InterPro" id="IPR016162">
    <property type="entry name" value="Ald_DH_N"/>
</dbReference>
<dbReference type="Gene3D" id="3.40.309.10">
    <property type="entry name" value="Aldehyde Dehydrogenase, Chain A, domain 2"/>
    <property type="match status" value="1"/>
</dbReference>
<keyword evidence="9" id="KW-1185">Reference proteome</keyword>
<dbReference type="Gene3D" id="3.40.605.10">
    <property type="entry name" value="Aldehyde Dehydrogenase, Chain A, domain 1"/>
    <property type="match status" value="1"/>
</dbReference>
<evidence type="ECO:0000313" key="8">
    <source>
        <dbReference type="EMBL" id="TKA76105.1"/>
    </source>
</evidence>
<reference evidence="8 9" key="1">
    <citation type="submission" date="2017-03" db="EMBL/GenBank/DDBJ databases">
        <title>Genomes of endolithic fungi from Antarctica.</title>
        <authorList>
            <person name="Coleine C."/>
            <person name="Masonjones S."/>
            <person name="Stajich J.E."/>
        </authorList>
    </citation>
    <scope>NUCLEOTIDE SEQUENCE [LARGE SCALE GENOMIC DNA]</scope>
    <source>
        <strain evidence="8 9">CCFEE 5184</strain>
    </source>
</reference>
<dbReference type="InterPro" id="IPR016163">
    <property type="entry name" value="Ald_DH_C"/>
</dbReference>
<dbReference type="SUPFAM" id="SSF53720">
    <property type="entry name" value="ALDH-like"/>
    <property type="match status" value="1"/>
</dbReference>
<dbReference type="Pfam" id="PF00171">
    <property type="entry name" value="Aldedh"/>
    <property type="match status" value="1"/>
</dbReference>
<keyword evidence="3" id="KW-0520">NAD</keyword>
<evidence type="ECO:0000256" key="5">
    <source>
        <dbReference type="PROSITE-ProRule" id="PRU10007"/>
    </source>
</evidence>
<dbReference type="AlphaFoldDB" id="A0A4U0XMP4"/>
<dbReference type="InterPro" id="IPR029510">
    <property type="entry name" value="Ald_DH_CS_GLU"/>
</dbReference>
<dbReference type="InterPro" id="IPR016161">
    <property type="entry name" value="Ald_DH/histidinol_DH"/>
</dbReference>
<dbReference type="OrthoDB" id="310895at2759"/>
<keyword evidence="2 6" id="KW-0560">Oxidoreductase</keyword>
<proteinExistence type="inferred from homology"/>
<dbReference type="FunFam" id="3.40.605.10:FF:000050">
    <property type="entry name" value="Aldehyde dehydrogenase, mitochondrial"/>
    <property type="match status" value="1"/>
</dbReference>
<dbReference type="FunFam" id="3.40.309.10:FF:000012">
    <property type="entry name" value="Betaine aldehyde dehydrogenase"/>
    <property type="match status" value="1"/>
</dbReference>
<name>A0A4U0XMP4_9PEZI</name>
<evidence type="ECO:0000256" key="4">
    <source>
        <dbReference type="ARBA" id="ARBA00024226"/>
    </source>
</evidence>
<dbReference type="GO" id="GO:0046394">
    <property type="term" value="P:carboxylic acid biosynthetic process"/>
    <property type="evidence" value="ECO:0007669"/>
    <property type="project" value="UniProtKB-ARBA"/>
</dbReference>
<comment type="similarity">
    <text evidence="1 6">Belongs to the aldehyde dehydrogenase family.</text>
</comment>
<evidence type="ECO:0000256" key="3">
    <source>
        <dbReference type="ARBA" id="ARBA00023027"/>
    </source>
</evidence>
<dbReference type="STRING" id="329884.A0A4U0XMP4"/>